<feature type="compositionally biased region" description="Basic and acidic residues" evidence="1">
    <location>
        <begin position="48"/>
        <end position="89"/>
    </location>
</feature>
<feature type="region of interest" description="Disordered" evidence="1">
    <location>
        <begin position="31"/>
        <end position="120"/>
    </location>
</feature>
<feature type="compositionally biased region" description="Basic and acidic residues" evidence="1">
    <location>
        <begin position="96"/>
        <end position="105"/>
    </location>
</feature>
<gene>
    <name evidence="2" type="ORF">B0T20DRAFT_394489</name>
</gene>
<comment type="caution">
    <text evidence="2">The sequence shown here is derived from an EMBL/GenBank/DDBJ whole genome shotgun (WGS) entry which is preliminary data.</text>
</comment>
<reference evidence="2" key="1">
    <citation type="journal article" date="2023" name="Mol. Phylogenet. Evol.">
        <title>Genome-scale phylogeny and comparative genomics of the fungal order Sordariales.</title>
        <authorList>
            <person name="Hensen N."/>
            <person name="Bonometti L."/>
            <person name="Westerberg I."/>
            <person name="Brannstrom I.O."/>
            <person name="Guillou S."/>
            <person name="Cros-Aarteil S."/>
            <person name="Calhoun S."/>
            <person name="Haridas S."/>
            <person name="Kuo A."/>
            <person name="Mondo S."/>
            <person name="Pangilinan J."/>
            <person name="Riley R."/>
            <person name="LaButti K."/>
            <person name="Andreopoulos B."/>
            <person name="Lipzen A."/>
            <person name="Chen C."/>
            <person name="Yan M."/>
            <person name="Daum C."/>
            <person name="Ng V."/>
            <person name="Clum A."/>
            <person name="Steindorff A."/>
            <person name="Ohm R.A."/>
            <person name="Martin F."/>
            <person name="Silar P."/>
            <person name="Natvig D.O."/>
            <person name="Lalanne C."/>
            <person name="Gautier V."/>
            <person name="Ament-Velasquez S.L."/>
            <person name="Kruys A."/>
            <person name="Hutchinson M.I."/>
            <person name="Powell A.J."/>
            <person name="Barry K."/>
            <person name="Miller A.N."/>
            <person name="Grigoriev I.V."/>
            <person name="Debuchy R."/>
            <person name="Gladieux P."/>
            <person name="Hiltunen Thoren M."/>
            <person name="Johannesson H."/>
        </authorList>
    </citation>
    <scope>NUCLEOTIDE SEQUENCE</scope>
    <source>
        <strain evidence="2">FGSC 1904</strain>
    </source>
</reference>
<name>A0AAE0UAV8_SORBR</name>
<keyword evidence="3" id="KW-1185">Reference proteome</keyword>
<reference evidence="2" key="2">
    <citation type="submission" date="2023-07" db="EMBL/GenBank/DDBJ databases">
        <authorList>
            <consortium name="Lawrence Berkeley National Laboratory"/>
            <person name="Haridas S."/>
            <person name="Hensen N."/>
            <person name="Bonometti L."/>
            <person name="Westerberg I."/>
            <person name="Brannstrom I.O."/>
            <person name="Guillou S."/>
            <person name="Cros-Aarteil S."/>
            <person name="Calhoun S."/>
            <person name="Kuo A."/>
            <person name="Mondo S."/>
            <person name="Pangilinan J."/>
            <person name="Riley R."/>
            <person name="LaButti K."/>
            <person name="Andreopoulos B."/>
            <person name="Lipzen A."/>
            <person name="Chen C."/>
            <person name="Yanf M."/>
            <person name="Daum C."/>
            <person name="Ng V."/>
            <person name="Clum A."/>
            <person name="Steindorff A."/>
            <person name="Ohm R."/>
            <person name="Martin F."/>
            <person name="Silar P."/>
            <person name="Natvig D."/>
            <person name="Lalanne C."/>
            <person name="Gautier V."/>
            <person name="Ament-velasquez S.L."/>
            <person name="Kruys A."/>
            <person name="Hutchinson M.I."/>
            <person name="Powell A.J."/>
            <person name="Barry K."/>
            <person name="Miller A.N."/>
            <person name="Grigoriev I.V."/>
            <person name="Debuchy R."/>
            <person name="Gladieux P."/>
            <person name="Thoren M.H."/>
            <person name="Johannesson H."/>
        </authorList>
    </citation>
    <scope>NUCLEOTIDE SEQUENCE</scope>
    <source>
        <strain evidence="2">FGSC 1904</strain>
    </source>
</reference>
<evidence type="ECO:0000256" key="1">
    <source>
        <dbReference type="SAM" id="MobiDB-lite"/>
    </source>
</evidence>
<sequence>MSVEIDLGRTMGSSSDQLENLKDVFTAERACGVGGGVGGGEGGGGGRGGERERLEERREKGNGREGEGHENPGRAHKWKSERGELKEQAENGAETLRPKARDWAPVDRSPSGPAWKPRNLKHPAAKFHQGRRWPHLIHGRPREILPSAAARLFTPIGGGAGYRLAVFSHPFLASPIRQTCAKVWNATEDTSVQMERRSFKEVVVFLHIRTRGPVPLTNERTNEASFLERSVPFALFFETAFARDWCAFPRLYLEKWGGVLQQQGTGLWNWCPWNSLGSSLSRWR</sequence>
<accession>A0AAE0UAV8</accession>
<dbReference type="AlphaFoldDB" id="A0AAE0UAV8"/>
<dbReference type="EMBL" id="JAUTDP010000008">
    <property type="protein sequence ID" value="KAK3397373.1"/>
    <property type="molecule type" value="Genomic_DNA"/>
</dbReference>
<evidence type="ECO:0000313" key="2">
    <source>
        <dbReference type="EMBL" id="KAK3397373.1"/>
    </source>
</evidence>
<protein>
    <submittedName>
        <fullName evidence="2">Uncharacterized protein</fullName>
    </submittedName>
</protein>
<proteinExistence type="predicted"/>
<evidence type="ECO:0000313" key="3">
    <source>
        <dbReference type="Proteomes" id="UP001281003"/>
    </source>
</evidence>
<organism evidence="2 3">
    <name type="scientific">Sordaria brevicollis</name>
    <dbReference type="NCBI Taxonomy" id="83679"/>
    <lineage>
        <taxon>Eukaryota</taxon>
        <taxon>Fungi</taxon>
        <taxon>Dikarya</taxon>
        <taxon>Ascomycota</taxon>
        <taxon>Pezizomycotina</taxon>
        <taxon>Sordariomycetes</taxon>
        <taxon>Sordariomycetidae</taxon>
        <taxon>Sordariales</taxon>
        <taxon>Sordariaceae</taxon>
        <taxon>Sordaria</taxon>
    </lineage>
</organism>
<dbReference type="Proteomes" id="UP001281003">
    <property type="component" value="Unassembled WGS sequence"/>
</dbReference>
<feature type="compositionally biased region" description="Gly residues" evidence="1">
    <location>
        <begin position="32"/>
        <end position="47"/>
    </location>
</feature>